<dbReference type="Pfam" id="PF00158">
    <property type="entry name" value="Sigma54_activat"/>
    <property type="match status" value="1"/>
</dbReference>
<evidence type="ECO:0000256" key="6">
    <source>
        <dbReference type="ARBA" id="ARBA00023163"/>
    </source>
</evidence>
<evidence type="ECO:0000256" key="4">
    <source>
        <dbReference type="ARBA" id="ARBA00023015"/>
    </source>
</evidence>
<keyword evidence="5" id="KW-0238">DNA-binding</keyword>
<dbReference type="PRINTS" id="PR01590">
    <property type="entry name" value="HTHFIS"/>
</dbReference>
<dbReference type="Proteomes" id="UP000001695">
    <property type="component" value="Chromosome"/>
</dbReference>
<dbReference type="GO" id="GO:0043565">
    <property type="term" value="F:sequence-specific DNA binding"/>
    <property type="evidence" value="ECO:0007669"/>
    <property type="project" value="InterPro"/>
</dbReference>
<gene>
    <name evidence="9" type="ordered locus">Bind_3097</name>
</gene>
<protein>
    <submittedName>
        <fullName evidence="9">GAF modulated sigma54 specific transcriptional regulator, Fis family</fullName>
    </submittedName>
</protein>
<dbReference type="InterPro" id="IPR002078">
    <property type="entry name" value="Sigma_54_int"/>
</dbReference>
<keyword evidence="10" id="KW-1185">Reference proteome</keyword>
<sequence length="624" mass="67795">MGSGDGRMPVAATAHAERIFTASFGGAETGDGPVGSLIIASWRRCLDRHKLDPERQAETRVLSRGELREAREPLDALLSLSTPLLDDLYRQVADLGYVVMLTDGNGITLNARAGNDERAFRKWGLWTGSVWSEGLEGTNGVGLCLTEQRPVTVHRGEHFRSRHAGLTCTVAPLFNADGTIIGCLDISAFNQEIDSRIVGFAQRATTLAAGWIEAVCFRHAYRSCWIVSLGESIEGKALLAFDEDRRLKGASRLARQQLGLDEALIDQGIGIVRDDGGPSAGTGKAPLLRDGAATFLSLSSALSFSPPLETRRKRPTTPALAPKEPSLLDTLAGDDRRLQAFVQRIRATAGLKPKLLITGETGTGKEVFARAIHGDRVQKNETIRSPIERPFIRVDCRALLNSQDYPAQNSFAQNALADPIERAAGGTLFLDEIGDLPLSLQAFLVHALDNHAGLRGEGASTIALICATQQDLEALVTARTFRADLYYRLKGLPIDLPPLRSREDKSLVIDRLVREIALGRDLSATARSAIEACEWPGNLRQLRQVLELAFASSPAPCLESHDFDLPSRTERLAPVGTLQQAEKDVIARQLAEDGFDIAKAASHLGMSRATLYRRIKHFGLGTGR</sequence>
<dbReference type="Gene3D" id="3.40.50.300">
    <property type="entry name" value="P-loop containing nucleotide triphosphate hydrolases"/>
    <property type="match status" value="1"/>
</dbReference>
<reference evidence="10" key="1">
    <citation type="submission" date="2008-03" db="EMBL/GenBank/DDBJ databases">
        <title>Complete sequence of chromosome of Beijerinckia indica subsp. indica ATCC 9039.</title>
        <authorList>
            <consortium name="US DOE Joint Genome Institute"/>
            <person name="Copeland A."/>
            <person name="Lucas S."/>
            <person name="Lapidus A."/>
            <person name="Glavina del Rio T."/>
            <person name="Dalin E."/>
            <person name="Tice H."/>
            <person name="Bruce D."/>
            <person name="Goodwin L."/>
            <person name="Pitluck S."/>
            <person name="LaButti K."/>
            <person name="Schmutz J."/>
            <person name="Larimer F."/>
            <person name="Land M."/>
            <person name="Hauser L."/>
            <person name="Kyrpides N."/>
            <person name="Mikhailova N."/>
            <person name="Dunfield P.F."/>
            <person name="Dedysh S.N."/>
            <person name="Liesack W."/>
            <person name="Saw J.H."/>
            <person name="Alam M."/>
            <person name="Chen Y."/>
            <person name="Murrell J.C."/>
            <person name="Richardson P."/>
        </authorList>
    </citation>
    <scope>NUCLEOTIDE SEQUENCE [LARGE SCALE GENOMIC DNA]</scope>
    <source>
        <strain evidence="10">ATCC 9039 / DSM 1715 / NCIMB 8712</strain>
    </source>
</reference>
<dbReference type="InterPro" id="IPR002197">
    <property type="entry name" value="HTH_Fis"/>
</dbReference>
<dbReference type="PROSITE" id="PS50045">
    <property type="entry name" value="SIGMA54_INTERACT_4"/>
    <property type="match status" value="1"/>
</dbReference>
<dbReference type="SUPFAM" id="SSF52540">
    <property type="entry name" value="P-loop containing nucleoside triphosphate hydrolases"/>
    <property type="match status" value="1"/>
</dbReference>
<dbReference type="CDD" id="cd00009">
    <property type="entry name" value="AAA"/>
    <property type="match status" value="1"/>
</dbReference>
<evidence type="ECO:0000256" key="5">
    <source>
        <dbReference type="ARBA" id="ARBA00023125"/>
    </source>
</evidence>
<proteinExistence type="predicted"/>
<accession>B2IC61</accession>
<evidence type="ECO:0000313" key="9">
    <source>
        <dbReference type="EMBL" id="ACB96658.1"/>
    </source>
</evidence>
<dbReference type="Gene3D" id="3.30.450.40">
    <property type="match status" value="1"/>
</dbReference>
<dbReference type="InterPro" id="IPR025662">
    <property type="entry name" value="Sigma_54_int_dom_ATP-bd_1"/>
</dbReference>
<keyword evidence="6" id="KW-0804">Transcription</keyword>
<keyword evidence="2" id="KW-0067">ATP-binding</keyword>
<dbReference type="InterPro" id="IPR029016">
    <property type="entry name" value="GAF-like_dom_sf"/>
</dbReference>
<dbReference type="eggNOG" id="COG3284">
    <property type="taxonomic scope" value="Bacteria"/>
</dbReference>
<keyword evidence="4" id="KW-0805">Transcription regulation</keyword>
<dbReference type="InterPro" id="IPR009057">
    <property type="entry name" value="Homeodomain-like_sf"/>
</dbReference>
<dbReference type="Gene3D" id="1.10.8.60">
    <property type="match status" value="1"/>
</dbReference>
<dbReference type="GO" id="GO:0005524">
    <property type="term" value="F:ATP binding"/>
    <property type="evidence" value="ECO:0007669"/>
    <property type="project" value="UniProtKB-KW"/>
</dbReference>
<dbReference type="SUPFAM" id="SSF46689">
    <property type="entry name" value="Homeodomain-like"/>
    <property type="match status" value="1"/>
</dbReference>
<feature type="domain" description="Sigma-54 factor interaction" evidence="8">
    <location>
        <begin position="331"/>
        <end position="551"/>
    </location>
</feature>
<dbReference type="PANTHER" id="PTHR32071">
    <property type="entry name" value="TRANSCRIPTIONAL REGULATORY PROTEIN"/>
    <property type="match status" value="1"/>
</dbReference>
<dbReference type="SUPFAM" id="SSF55781">
    <property type="entry name" value="GAF domain-like"/>
    <property type="match status" value="1"/>
</dbReference>
<evidence type="ECO:0000256" key="1">
    <source>
        <dbReference type="ARBA" id="ARBA00022741"/>
    </source>
</evidence>
<evidence type="ECO:0000313" key="10">
    <source>
        <dbReference type="Proteomes" id="UP000001695"/>
    </source>
</evidence>
<evidence type="ECO:0000256" key="3">
    <source>
        <dbReference type="ARBA" id="ARBA00023012"/>
    </source>
</evidence>
<dbReference type="InterPro" id="IPR003593">
    <property type="entry name" value="AAA+_ATPase"/>
</dbReference>
<dbReference type="HOGENOM" id="CLU_000445_8_12_5"/>
<feature type="region of interest" description="Disordered" evidence="7">
    <location>
        <begin position="306"/>
        <end position="326"/>
    </location>
</feature>
<dbReference type="GO" id="GO:0006355">
    <property type="term" value="P:regulation of DNA-templated transcription"/>
    <property type="evidence" value="ECO:0007669"/>
    <property type="project" value="InterPro"/>
</dbReference>
<dbReference type="Pfam" id="PF02954">
    <property type="entry name" value="HTH_8"/>
    <property type="match status" value="1"/>
</dbReference>
<organism evidence="9 10">
    <name type="scientific">Beijerinckia indica subsp. indica (strain ATCC 9039 / DSM 1715 / NCIMB 8712)</name>
    <dbReference type="NCBI Taxonomy" id="395963"/>
    <lineage>
        <taxon>Bacteria</taxon>
        <taxon>Pseudomonadati</taxon>
        <taxon>Pseudomonadota</taxon>
        <taxon>Alphaproteobacteria</taxon>
        <taxon>Hyphomicrobiales</taxon>
        <taxon>Beijerinckiaceae</taxon>
        <taxon>Beijerinckia</taxon>
    </lineage>
</organism>
<dbReference type="PANTHER" id="PTHR32071:SF77">
    <property type="entry name" value="TRANSCRIPTIONAL REGULATORY PROTEIN"/>
    <property type="match status" value="1"/>
</dbReference>
<keyword evidence="3" id="KW-0902">Two-component regulatory system</keyword>
<dbReference type="Pfam" id="PF25601">
    <property type="entry name" value="AAA_lid_14"/>
    <property type="match status" value="1"/>
</dbReference>
<dbReference type="PROSITE" id="PS00675">
    <property type="entry name" value="SIGMA54_INTERACT_1"/>
    <property type="match status" value="1"/>
</dbReference>
<evidence type="ECO:0000256" key="2">
    <source>
        <dbReference type="ARBA" id="ARBA00022840"/>
    </source>
</evidence>
<dbReference type="Pfam" id="PF01590">
    <property type="entry name" value="GAF"/>
    <property type="match status" value="1"/>
</dbReference>
<reference evidence="9 10" key="2">
    <citation type="journal article" date="2010" name="J. Bacteriol.">
        <title>Complete genome sequence of Beijerinckia indica subsp. indica.</title>
        <authorList>
            <person name="Tamas I."/>
            <person name="Dedysh S.N."/>
            <person name="Liesack W."/>
            <person name="Stott M.B."/>
            <person name="Alam M."/>
            <person name="Murrell J.C."/>
            <person name="Dunfield P.F."/>
        </authorList>
    </citation>
    <scope>NUCLEOTIDE SEQUENCE [LARGE SCALE GENOMIC DNA]</scope>
    <source>
        <strain evidence="10">ATCC 9039 / DSM 1715 / NCIMB 8712</strain>
    </source>
</reference>
<dbReference type="STRING" id="395963.Bind_3097"/>
<evidence type="ECO:0000259" key="8">
    <source>
        <dbReference type="PROSITE" id="PS50045"/>
    </source>
</evidence>
<keyword evidence="1" id="KW-0547">Nucleotide-binding</keyword>
<dbReference type="InterPro" id="IPR058031">
    <property type="entry name" value="AAA_lid_NorR"/>
</dbReference>
<dbReference type="EMBL" id="CP001016">
    <property type="protein sequence ID" value="ACB96658.1"/>
    <property type="molecule type" value="Genomic_DNA"/>
</dbReference>
<dbReference type="InterPro" id="IPR027417">
    <property type="entry name" value="P-loop_NTPase"/>
</dbReference>
<dbReference type="InterPro" id="IPR003018">
    <property type="entry name" value="GAF"/>
</dbReference>
<dbReference type="AlphaFoldDB" id="B2IC61"/>
<dbReference type="KEGG" id="bid:Bind_3097"/>
<dbReference type="GO" id="GO:0000160">
    <property type="term" value="P:phosphorelay signal transduction system"/>
    <property type="evidence" value="ECO:0007669"/>
    <property type="project" value="UniProtKB-KW"/>
</dbReference>
<dbReference type="Gene3D" id="1.10.10.60">
    <property type="entry name" value="Homeodomain-like"/>
    <property type="match status" value="1"/>
</dbReference>
<evidence type="ECO:0000256" key="7">
    <source>
        <dbReference type="SAM" id="MobiDB-lite"/>
    </source>
</evidence>
<dbReference type="SMART" id="SM00382">
    <property type="entry name" value="AAA"/>
    <property type="match status" value="1"/>
</dbReference>
<name>B2IC61_BEII9</name>